<evidence type="ECO:0000256" key="1">
    <source>
        <dbReference type="ARBA" id="ARBA00001974"/>
    </source>
</evidence>
<evidence type="ECO:0000313" key="11">
    <source>
        <dbReference type="Proteomes" id="UP000184731"/>
    </source>
</evidence>
<comment type="cofactor">
    <cofactor evidence="1 6">
        <name>FAD</name>
        <dbReference type="ChEBI" id="CHEBI:57692"/>
    </cofactor>
</comment>
<evidence type="ECO:0000259" key="8">
    <source>
        <dbReference type="Pfam" id="PF02770"/>
    </source>
</evidence>
<keyword evidence="5 6" id="KW-0560">Oxidoreductase</keyword>
<evidence type="ECO:0000313" key="10">
    <source>
        <dbReference type="EMBL" id="APJ02516.1"/>
    </source>
</evidence>
<dbReference type="PANTHER" id="PTHR43884:SF12">
    <property type="entry name" value="ISOVALERYL-COA DEHYDROGENASE, MITOCHONDRIAL-RELATED"/>
    <property type="match status" value="1"/>
</dbReference>
<dbReference type="InterPro" id="IPR013786">
    <property type="entry name" value="AcylCoA_DH/ox_N"/>
</dbReference>
<dbReference type="STRING" id="1915309.AXG55_00630"/>
<feature type="domain" description="Acyl-CoA dehydrogenase/oxidase C-terminal" evidence="7">
    <location>
        <begin position="229"/>
        <end position="377"/>
    </location>
</feature>
<dbReference type="OrthoDB" id="9770681at2"/>
<evidence type="ECO:0000256" key="6">
    <source>
        <dbReference type="RuleBase" id="RU362125"/>
    </source>
</evidence>
<evidence type="ECO:0000256" key="3">
    <source>
        <dbReference type="ARBA" id="ARBA00022630"/>
    </source>
</evidence>
<sequence length="380" mass="41709">MAMFDLNETQKQLYEMAKDFSNKEVWPKAKELDETAKFPMDLLKKTHELGMLNAFVPEEVGGLGLETFGHCLISEALAMGSAGFCTAALANDLASVPVILSENKLVWKEFLAPMVDECLMASYCVTEPGAGSDVAGIKTTAKKVKDKYVINGSKMWITNANYANWFFVLAKTDPAAGHKGMTGFVVPAKTPGVTIGRKEDNMGQRCSDTRGVTFDNVEIPEKYLLGKEGDGFKLAMGAFDRTRPAVAAQCVGLSQRAMMCAIDYAKQRSAFGKVISENQGISFMIAEMARDIEAARLLVWKAGVEVDEGRKNTYFASLAKMFAADACMRITTDAVQIFGGYGYNKEYPVEMLMRDAKIFQIFEGTSQIQRLIVGRLLLGN</sequence>
<feature type="domain" description="Acyl-CoA dehydrogenase/oxidase N-terminal" evidence="9">
    <location>
        <begin position="7"/>
        <end position="114"/>
    </location>
</feature>
<accession>A0A1L4CX48</accession>
<dbReference type="Pfam" id="PF00441">
    <property type="entry name" value="Acyl-CoA_dh_1"/>
    <property type="match status" value="1"/>
</dbReference>
<dbReference type="Pfam" id="PF02771">
    <property type="entry name" value="Acyl-CoA_dh_N"/>
    <property type="match status" value="1"/>
</dbReference>
<dbReference type="InterPro" id="IPR046373">
    <property type="entry name" value="Acyl-CoA_Oxase/DH_mid-dom_sf"/>
</dbReference>
<dbReference type="Gene3D" id="1.10.540.10">
    <property type="entry name" value="Acyl-CoA dehydrogenase/oxidase, N-terminal domain"/>
    <property type="match status" value="1"/>
</dbReference>
<dbReference type="Pfam" id="PF02770">
    <property type="entry name" value="Acyl-CoA_dh_M"/>
    <property type="match status" value="1"/>
</dbReference>
<dbReference type="AlphaFoldDB" id="A0A1L4CX48"/>
<dbReference type="KEGG" id="saqi:AXG55_00630"/>
<dbReference type="InterPro" id="IPR006089">
    <property type="entry name" value="Acyl-CoA_DH_CS"/>
</dbReference>
<evidence type="ECO:0000259" key="7">
    <source>
        <dbReference type="Pfam" id="PF00441"/>
    </source>
</evidence>
<comment type="similarity">
    <text evidence="2 6">Belongs to the acyl-CoA dehydrogenase family.</text>
</comment>
<dbReference type="PIRSF" id="PIRSF016578">
    <property type="entry name" value="HsaA"/>
    <property type="match status" value="1"/>
</dbReference>
<reference evidence="10 11" key="1">
    <citation type="submission" date="2016-10" db="EMBL/GenBank/DDBJ databases">
        <title>Silvanigrella aquatica sp. nov., isolated from a freshwater lake located in the Black Forest, Germany, description of Silvanigrellaceae fam. nov., Silvanigrellales ord. nov., reclassification of the order Bdellovibrionales in the class Oligoflexia, reclassification of the families Bacteriovoracaceae and Halobacteriovoraceae in the new order Bacteriovoracales ord. nov., and reclassification of the family Pseudobacteriovoracaceae in the order Oligoflexiales.</title>
        <authorList>
            <person name="Hahn M.W."/>
            <person name="Schmidt J."/>
            <person name="Koll U."/>
            <person name="Rohde M."/>
            <person name="Verbag S."/>
            <person name="Pitt A."/>
            <person name="Nakai R."/>
            <person name="Naganuma T."/>
            <person name="Lang E."/>
        </authorList>
    </citation>
    <scope>NUCLEOTIDE SEQUENCE [LARGE SCALE GENOMIC DNA]</scope>
    <source>
        <strain evidence="10 11">MWH-Nonnen-W8red</strain>
    </source>
</reference>
<dbReference type="InterPro" id="IPR037069">
    <property type="entry name" value="AcylCoA_DH/ox_N_sf"/>
</dbReference>
<name>A0A1L4CX48_9BACT</name>
<evidence type="ECO:0000259" key="9">
    <source>
        <dbReference type="Pfam" id="PF02771"/>
    </source>
</evidence>
<protein>
    <submittedName>
        <fullName evidence="10">Acyl-CoA dehydrogenase</fullName>
    </submittedName>
</protein>
<dbReference type="Proteomes" id="UP000184731">
    <property type="component" value="Chromosome"/>
</dbReference>
<dbReference type="EMBL" id="CP017834">
    <property type="protein sequence ID" value="APJ02516.1"/>
    <property type="molecule type" value="Genomic_DNA"/>
</dbReference>
<evidence type="ECO:0000256" key="2">
    <source>
        <dbReference type="ARBA" id="ARBA00009347"/>
    </source>
</evidence>
<dbReference type="InterPro" id="IPR036250">
    <property type="entry name" value="AcylCo_DH-like_C"/>
</dbReference>
<dbReference type="InterPro" id="IPR009075">
    <property type="entry name" value="AcylCo_DH/oxidase_C"/>
</dbReference>
<dbReference type="FunFam" id="1.20.140.10:FF:000011">
    <property type="entry name" value="Medium-chain specific acyl-CoA dehydrogenase, mitochondrial"/>
    <property type="match status" value="1"/>
</dbReference>
<dbReference type="SUPFAM" id="SSF47203">
    <property type="entry name" value="Acyl-CoA dehydrogenase C-terminal domain-like"/>
    <property type="match status" value="1"/>
</dbReference>
<keyword evidence="3 6" id="KW-0285">Flavoprotein</keyword>
<dbReference type="Gene3D" id="1.20.140.10">
    <property type="entry name" value="Butyryl-CoA Dehydrogenase, subunit A, domain 3"/>
    <property type="match status" value="1"/>
</dbReference>
<organism evidence="10 11">
    <name type="scientific">Silvanigrella aquatica</name>
    <dbReference type="NCBI Taxonomy" id="1915309"/>
    <lineage>
        <taxon>Bacteria</taxon>
        <taxon>Pseudomonadati</taxon>
        <taxon>Bdellovibrionota</taxon>
        <taxon>Oligoflexia</taxon>
        <taxon>Silvanigrellales</taxon>
        <taxon>Silvanigrellaceae</taxon>
        <taxon>Silvanigrella</taxon>
    </lineage>
</organism>
<dbReference type="FunFam" id="2.40.110.10:FF:000001">
    <property type="entry name" value="Acyl-CoA dehydrogenase, mitochondrial"/>
    <property type="match status" value="1"/>
</dbReference>
<keyword evidence="4 6" id="KW-0274">FAD</keyword>
<dbReference type="InterPro" id="IPR009100">
    <property type="entry name" value="AcylCoA_DH/oxidase_NM_dom_sf"/>
</dbReference>
<evidence type="ECO:0000256" key="4">
    <source>
        <dbReference type="ARBA" id="ARBA00022827"/>
    </source>
</evidence>
<evidence type="ECO:0000256" key="5">
    <source>
        <dbReference type="ARBA" id="ARBA00023002"/>
    </source>
</evidence>
<dbReference type="RefSeq" id="WP_148696223.1">
    <property type="nucleotide sequence ID" value="NZ_CP017834.1"/>
</dbReference>
<dbReference type="Gene3D" id="2.40.110.10">
    <property type="entry name" value="Butyryl-CoA Dehydrogenase, subunit A, domain 2"/>
    <property type="match status" value="1"/>
</dbReference>
<dbReference type="SUPFAM" id="SSF56645">
    <property type="entry name" value="Acyl-CoA dehydrogenase NM domain-like"/>
    <property type="match status" value="1"/>
</dbReference>
<keyword evidence="11" id="KW-1185">Reference proteome</keyword>
<dbReference type="GO" id="GO:0050660">
    <property type="term" value="F:flavin adenine dinucleotide binding"/>
    <property type="evidence" value="ECO:0007669"/>
    <property type="project" value="InterPro"/>
</dbReference>
<proteinExistence type="inferred from homology"/>
<feature type="domain" description="Acyl-CoA oxidase/dehydrogenase middle" evidence="8">
    <location>
        <begin position="123"/>
        <end position="217"/>
    </location>
</feature>
<dbReference type="InterPro" id="IPR006091">
    <property type="entry name" value="Acyl-CoA_Oxase/DH_mid-dom"/>
</dbReference>
<dbReference type="GO" id="GO:0003995">
    <property type="term" value="F:acyl-CoA dehydrogenase activity"/>
    <property type="evidence" value="ECO:0007669"/>
    <property type="project" value="InterPro"/>
</dbReference>
<dbReference type="PANTHER" id="PTHR43884">
    <property type="entry name" value="ACYL-COA DEHYDROGENASE"/>
    <property type="match status" value="1"/>
</dbReference>
<gene>
    <name evidence="10" type="ORF">AXG55_00630</name>
</gene>
<dbReference type="PROSITE" id="PS00072">
    <property type="entry name" value="ACYL_COA_DH_1"/>
    <property type="match status" value="1"/>
</dbReference>